<dbReference type="EC" id="3.4.16.4" evidence="3"/>
<evidence type="ECO:0000256" key="1">
    <source>
        <dbReference type="ARBA" id="ARBA00006096"/>
    </source>
</evidence>
<dbReference type="EMBL" id="LNYY01000005">
    <property type="protein sequence ID" value="KTD70964.1"/>
    <property type="molecule type" value="Genomic_DNA"/>
</dbReference>
<keyword evidence="2 3" id="KW-0378">Hydrolase</keyword>
<dbReference type="SUPFAM" id="SSF56601">
    <property type="entry name" value="beta-lactamase/transpeptidase-like"/>
    <property type="match status" value="1"/>
</dbReference>
<protein>
    <submittedName>
        <fullName evidence="3">D-alanyl-D-alanine carboxypeptidase/D-alanyl-D-alanine-endopeptidase</fullName>
        <ecNumber evidence="3">3.4.16.4</ecNumber>
    </submittedName>
</protein>
<dbReference type="STRING" id="947033.Lste_0288"/>
<dbReference type="NCBIfam" id="TIGR00666">
    <property type="entry name" value="PBP4"/>
    <property type="match status" value="1"/>
</dbReference>
<dbReference type="Gene3D" id="3.40.710.10">
    <property type="entry name" value="DD-peptidase/beta-lactamase superfamily"/>
    <property type="match status" value="2"/>
</dbReference>
<dbReference type="InterPro" id="IPR000667">
    <property type="entry name" value="Peptidase_S13"/>
</dbReference>
<dbReference type="PRINTS" id="PR00922">
    <property type="entry name" value="DADACBPTASE3"/>
</dbReference>
<evidence type="ECO:0000256" key="2">
    <source>
        <dbReference type="ARBA" id="ARBA00022801"/>
    </source>
</evidence>
<keyword evidence="3" id="KW-0121">Carboxypeptidase</keyword>
<gene>
    <name evidence="3" type="ORF">Lste_0288</name>
</gene>
<dbReference type="Gene3D" id="3.50.80.20">
    <property type="entry name" value="D-Ala-D-Ala carboxypeptidase C, peptidase S13"/>
    <property type="match status" value="1"/>
</dbReference>
<comment type="caution">
    <text evidence="3">The sequence shown here is derived from an EMBL/GenBank/DDBJ whole genome shotgun (WGS) entry which is preliminary data.</text>
</comment>
<dbReference type="AlphaFoldDB" id="A0A0W0ZPG4"/>
<dbReference type="GO" id="GO:0009002">
    <property type="term" value="F:serine-type D-Ala-D-Ala carboxypeptidase activity"/>
    <property type="evidence" value="ECO:0007669"/>
    <property type="project" value="UniProtKB-EC"/>
</dbReference>
<dbReference type="PANTHER" id="PTHR30023:SF0">
    <property type="entry name" value="PENICILLIN-SENSITIVE CARBOXYPEPTIDASE A"/>
    <property type="match status" value="1"/>
</dbReference>
<dbReference type="GO" id="GO:0000270">
    <property type="term" value="P:peptidoglycan metabolic process"/>
    <property type="evidence" value="ECO:0007669"/>
    <property type="project" value="TreeGrafter"/>
</dbReference>
<dbReference type="Pfam" id="PF02113">
    <property type="entry name" value="Peptidase_S13"/>
    <property type="match status" value="1"/>
</dbReference>
<sequence length="614" mass="67130">MNSPVFTKYGTAKGTTSMKRTLTGVFLLALSTISHSISIQGEVDQLIKRVNPNVNLGIVVLDLTSGQTLYRRNAERLYIPASNLKIFSEAAALMVLGPDYRFKNQLSMSAGKIQQGVLQGNVYVRLSGDPSFNRDDLNTLLSSLHKWNINTIQGNVYIDSNLANVDPYPPGWLTTDLSYSYGAPNAPVMVDSNRLTVTVNPGAQAGDPAIVEVDDGGGAIALNNQATTKADAKGCGVGFSLDQENHLTVRGCVGVGQWAVQQRMAIKNPLMYAQGMIKSQLAKANIQLTGEVQLGKTPEGSLLIATQHSKQVSQLMADTLKPSDNLYADSLYLHAAEKLNNGVPVNWRSAQPLIKNFLQSQTGIDFSNAIFTDGSGLSRYSLVTPEQTISLLKFLYQRFPLSYEYIAALPISGRDGTLQKRFRIPTQQGFVRAKTGTMTGINSLSGYLYTANGHTLAFAMYVNRQPGKASGPGRPVLDALCTYFLQKSPGSNRLSRVFSPHQRINFQLNPTQAERQKVHQAKWRRLESAIRTALRGQAVNVIYRGNELIISDNQTDPGKVWSTLQSVVKKYPFAVMLTSKTLSVNPLGSPTLLWVEASDTANQAQRTWSIHEAA</sequence>
<dbReference type="PATRIC" id="fig|947033.5.peg.312"/>
<keyword evidence="3" id="KW-0645">Protease</keyword>
<dbReference type="GO" id="GO:0006508">
    <property type="term" value="P:proteolysis"/>
    <property type="evidence" value="ECO:0007669"/>
    <property type="project" value="InterPro"/>
</dbReference>
<keyword evidence="4" id="KW-1185">Reference proteome</keyword>
<accession>A0A0W0ZPG4</accession>
<name>A0A0W0ZPG4_9GAMM</name>
<reference evidence="3 4" key="1">
    <citation type="submission" date="2015-11" db="EMBL/GenBank/DDBJ databases">
        <title>Genomic analysis of 38 Legionella species identifies large and diverse effector repertoires.</title>
        <authorList>
            <person name="Burstein D."/>
            <person name="Amaro F."/>
            <person name="Zusman T."/>
            <person name="Lifshitz Z."/>
            <person name="Cohen O."/>
            <person name="Gilbert J.A."/>
            <person name="Pupko T."/>
            <person name="Shuman H.A."/>
            <person name="Segal G."/>
        </authorList>
    </citation>
    <scope>NUCLEOTIDE SEQUENCE [LARGE SCALE GENOMIC DNA]</scope>
    <source>
        <strain evidence="3 4">IMVS3376</strain>
    </source>
</reference>
<organism evidence="3 4">
    <name type="scientific">Legionella steelei</name>
    <dbReference type="NCBI Taxonomy" id="947033"/>
    <lineage>
        <taxon>Bacteria</taxon>
        <taxon>Pseudomonadati</taxon>
        <taxon>Pseudomonadota</taxon>
        <taxon>Gammaproteobacteria</taxon>
        <taxon>Legionellales</taxon>
        <taxon>Legionellaceae</taxon>
        <taxon>Legionella</taxon>
    </lineage>
</organism>
<comment type="similarity">
    <text evidence="1">Belongs to the peptidase S13 family.</text>
</comment>
<dbReference type="InterPro" id="IPR012338">
    <property type="entry name" value="Beta-lactam/transpept-like"/>
</dbReference>
<evidence type="ECO:0000313" key="4">
    <source>
        <dbReference type="Proteomes" id="UP000054926"/>
    </source>
</evidence>
<proteinExistence type="inferred from homology"/>
<dbReference type="Proteomes" id="UP000054926">
    <property type="component" value="Unassembled WGS sequence"/>
</dbReference>
<evidence type="ECO:0000313" key="3">
    <source>
        <dbReference type="EMBL" id="KTD70964.1"/>
    </source>
</evidence>
<dbReference type="PANTHER" id="PTHR30023">
    <property type="entry name" value="D-ALANYL-D-ALANINE CARBOXYPEPTIDASE"/>
    <property type="match status" value="1"/>
</dbReference>